<organism evidence="2 3">
    <name type="scientific">Rhizobium viscosum</name>
    <name type="common">Arthrobacter viscosus</name>
    <dbReference type="NCBI Taxonomy" id="1673"/>
    <lineage>
        <taxon>Bacteria</taxon>
        <taxon>Pseudomonadati</taxon>
        <taxon>Pseudomonadota</taxon>
        <taxon>Alphaproteobacteria</taxon>
        <taxon>Hyphomicrobiales</taxon>
        <taxon>Rhizobiaceae</taxon>
        <taxon>Rhizobium/Agrobacterium group</taxon>
        <taxon>Rhizobium</taxon>
    </lineage>
</organism>
<keyword evidence="3" id="KW-1185">Reference proteome</keyword>
<feature type="signal peptide" evidence="1">
    <location>
        <begin position="1"/>
        <end position="23"/>
    </location>
</feature>
<dbReference type="InterPro" id="IPR010319">
    <property type="entry name" value="Transglutaminase-like_Cys_pept"/>
</dbReference>
<name>A0ABR9IWE1_RHIVS</name>
<evidence type="ECO:0000313" key="2">
    <source>
        <dbReference type="EMBL" id="MBE1507542.1"/>
    </source>
</evidence>
<feature type="chain" id="PRO_5046541931" evidence="1">
    <location>
        <begin position="24"/>
        <end position="197"/>
    </location>
</feature>
<evidence type="ECO:0000313" key="3">
    <source>
        <dbReference type="Proteomes" id="UP000620262"/>
    </source>
</evidence>
<proteinExistence type="predicted"/>
<gene>
    <name evidence="2" type="ORF">H4W29_004787</name>
</gene>
<dbReference type="Gene3D" id="3.10.620.30">
    <property type="match status" value="1"/>
</dbReference>
<dbReference type="RefSeq" id="WP_192731273.1">
    <property type="nucleotide sequence ID" value="NZ_BAAAVL010000002.1"/>
</dbReference>
<keyword evidence="1" id="KW-0732">Signal</keyword>
<dbReference type="PANTHER" id="PTHR39327:SF1">
    <property type="entry name" value="BLR5470 PROTEIN"/>
    <property type="match status" value="1"/>
</dbReference>
<dbReference type="PANTHER" id="PTHR39327">
    <property type="match status" value="1"/>
</dbReference>
<comment type="caution">
    <text evidence="2">The sequence shown here is derived from an EMBL/GenBank/DDBJ whole genome shotgun (WGS) entry which is preliminary data.</text>
</comment>
<protein>
    <submittedName>
        <fullName evidence="2">Transglutaminase-like cysteine proteinase</fullName>
    </submittedName>
</protein>
<dbReference type="Pfam" id="PF06035">
    <property type="entry name" value="Peptidase_C93"/>
    <property type="match status" value="1"/>
</dbReference>
<accession>A0ABR9IWE1</accession>
<dbReference type="Proteomes" id="UP000620262">
    <property type="component" value="Unassembled WGS sequence"/>
</dbReference>
<dbReference type="EMBL" id="JADBEC010000002">
    <property type="protein sequence ID" value="MBE1507542.1"/>
    <property type="molecule type" value="Genomic_DNA"/>
</dbReference>
<evidence type="ECO:0000256" key="1">
    <source>
        <dbReference type="SAM" id="SignalP"/>
    </source>
</evidence>
<reference evidence="2 3" key="1">
    <citation type="submission" date="2020-10" db="EMBL/GenBank/DDBJ databases">
        <title>Sequencing the genomes of 1000 actinobacteria strains.</title>
        <authorList>
            <person name="Klenk H.-P."/>
        </authorList>
    </citation>
    <scope>NUCLEOTIDE SEQUENCE [LARGE SCALE GENOMIC DNA]</scope>
    <source>
        <strain evidence="2 3">DSM 7307</strain>
    </source>
</reference>
<sequence>MYKHGLVIVVTLASLLAVQTAHADGPAGAARGLKTAPVFSYISEKRRTAAPFAHVMFCARNPDECTARGDASEVSLSPLADEQLRAVNTSVNRSIRSLDDRSDQGDVWQVNVTAGDCEDFALTKRDHLVAMGWSTKALRIAVTKTPTGKGHAVLVVRTDRGDLVLDNRTNAIKSWNDTDLRWLMIQSGDNPRIWYEL</sequence>